<keyword evidence="17" id="KW-1133">Transmembrane helix</keyword>
<dbReference type="OMA" id="VWEDTDK"/>
<feature type="domain" description="EF-hand" evidence="18">
    <location>
        <begin position="243"/>
        <end position="315"/>
    </location>
</feature>
<dbReference type="GeneID" id="36384286"/>
<evidence type="ECO:0000256" key="8">
    <source>
        <dbReference type="ARBA" id="ARBA00022553"/>
    </source>
</evidence>
<evidence type="ECO:0000313" key="20">
    <source>
        <dbReference type="EMBL" id="CEF59478.1"/>
    </source>
</evidence>
<evidence type="ECO:0000256" key="14">
    <source>
        <dbReference type="ARBA" id="ARBA00023125"/>
    </source>
</evidence>
<keyword evidence="21" id="KW-1185">Reference proteome</keyword>
<dbReference type="EMBL" id="LN609396">
    <property type="protein sequence ID" value="CEF59478.1"/>
    <property type="molecule type" value="Genomic_DNA"/>
</dbReference>
<dbReference type="CTD" id="36384286"/>
<keyword evidence="14" id="KW-0238">DNA-binding</keyword>
<reference evidence="22" key="3">
    <citation type="submission" date="2020-12" db="UniProtKB">
        <authorList>
            <consortium name="WormBaseParasite"/>
        </authorList>
    </citation>
    <scope>IDENTIFICATION</scope>
</reference>
<dbReference type="WBParaSite" id="SRAE_X000122600.1">
    <property type="protein sequence ID" value="SRAE_X000122600.1"/>
    <property type="gene ID" value="WBGene00266792"/>
</dbReference>
<protein>
    <submittedName>
        <fullName evidence="20 22">NUCB1</fullName>
    </submittedName>
</protein>
<evidence type="ECO:0000256" key="15">
    <source>
        <dbReference type="ARBA" id="ARBA00023136"/>
    </source>
</evidence>
<keyword evidence="12" id="KW-0106">Calcium</keyword>
<keyword evidence="9" id="KW-0344">Guanine-nucleotide releasing factor</keyword>
<keyword evidence="11" id="KW-0677">Repeat</keyword>
<dbReference type="OrthoDB" id="5982823at2759"/>
<evidence type="ECO:0000256" key="10">
    <source>
        <dbReference type="ARBA" id="ARBA00022729"/>
    </source>
</evidence>
<evidence type="ECO:0000313" key="23">
    <source>
        <dbReference type="WormBase" id="SRAE_X000122600"/>
    </source>
</evidence>
<feature type="domain" description="NUCB1-like N-terminal" evidence="19">
    <location>
        <begin position="26"/>
        <end position="158"/>
    </location>
</feature>
<name>A0A090KPG6_STRRB</name>
<keyword evidence="7" id="KW-0964">Secreted</keyword>
<evidence type="ECO:0000256" key="13">
    <source>
        <dbReference type="ARBA" id="ARBA00023034"/>
    </source>
</evidence>
<dbReference type="GO" id="GO:0005793">
    <property type="term" value="C:endoplasmic reticulum-Golgi intermediate compartment"/>
    <property type="evidence" value="ECO:0007669"/>
    <property type="project" value="TreeGrafter"/>
</dbReference>
<dbReference type="InterPro" id="IPR002048">
    <property type="entry name" value="EF_hand_dom"/>
</dbReference>
<sequence>MKFLYFSINFFLLLILVVNVIAPPPPRKIEEKVEEKIIEEKEFDEDDLPKYEFHYSKYLEKIVQILENDPRFNEKLKTLSEEDIRSGKIADHFDVISKDVAEELTKAKLQEVERLRQAILKEVEEGKKPHNIKAPEHIDIDQLDKFHAEDLRKLVKKTFEDMDEIDRQRKEKFKKYEMEKRAKYDHELAKLPEEERKKLQEEHEAAKKRHQDHEKLNHPGERRQLEEVWEEKDHMDKENYDPKTFFALHDLNGDGYWNIQELDALFQLELGKMYNESNPDDDPKEKMEEMHRMREHVLNQMDTNKDKMISMEEFLADSEAQASTPSPEGWKALDETKIYSEEELQVFEEQLAKENNWGPDAYKIESTIAPPTTTPLTIVHGSQQQQQHIPEQNHKIDPVMGI</sequence>
<dbReference type="InterPro" id="IPR040250">
    <property type="entry name" value="Nucleobindin"/>
</dbReference>
<keyword evidence="8" id="KW-0597">Phosphoprotein</keyword>
<keyword evidence="17" id="KW-0812">Transmembrane</keyword>
<dbReference type="PANTHER" id="PTHR19237">
    <property type="entry name" value="NUCLEOBINDIN"/>
    <property type="match status" value="1"/>
</dbReference>
<dbReference type="InterPro" id="IPR011992">
    <property type="entry name" value="EF-hand-dom_pair"/>
</dbReference>
<accession>A0A090KPG6</accession>
<feature type="compositionally biased region" description="Basic and acidic residues" evidence="16">
    <location>
        <begin position="391"/>
        <end position="402"/>
    </location>
</feature>
<dbReference type="Pfam" id="PF13499">
    <property type="entry name" value="EF-hand_7"/>
    <property type="match status" value="1"/>
</dbReference>
<comment type="similarity">
    <text evidence="5">Belongs to the nucleobindin family.</text>
</comment>
<dbReference type="GO" id="GO:0070062">
    <property type="term" value="C:extracellular exosome"/>
    <property type="evidence" value="ECO:0007669"/>
    <property type="project" value="TreeGrafter"/>
</dbReference>
<dbReference type="InterPro" id="IPR057576">
    <property type="entry name" value="NUCB1_N"/>
</dbReference>
<feature type="region of interest" description="Disordered" evidence="16">
    <location>
        <begin position="383"/>
        <end position="402"/>
    </location>
</feature>
<dbReference type="GO" id="GO:0005509">
    <property type="term" value="F:calcium ion binding"/>
    <property type="evidence" value="ECO:0007669"/>
    <property type="project" value="InterPro"/>
</dbReference>
<proteinExistence type="inferred from homology"/>
<gene>
    <name evidence="20 22 23" type="ORF">SRAE_X000122600</name>
</gene>
<dbReference type="PANTHER" id="PTHR19237:SF20">
    <property type="entry name" value="NUCLEOBINDIN 1"/>
    <property type="match status" value="1"/>
</dbReference>
<feature type="region of interest" description="Disordered" evidence="16">
    <location>
        <begin position="198"/>
        <end position="218"/>
    </location>
</feature>
<dbReference type="Proteomes" id="UP000035682">
    <property type="component" value="Unplaced"/>
</dbReference>
<dbReference type="GO" id="GO:0005085">
    <property type="term" value="F:guanyl-nucleotide exchange factor activity"/>
    <property type="evidence" value="ECO:0007669"/>
    <property type="project" value="UniProtKB-KW"/>
</dbReference>
<evidence type="ECO:0000259" key="19">
    <source>
        <dbReference type="Pfam" id="PF25434"/>
    </source>
</evidence>
<evidence type="ECO:0000259" key="18">
    <source>
        <dbReference type="Pfam" id="PF13499"/>
    </source>
</evidence>
<dbReference type="WormBase" id="SRAE_X000122600">
    <property type="protein sequence ID" value="SRP07236"/>
    <property type="gene ID" value="WBGene00266792"/>
</dbReference>
<dbReference type="InterPro" id="IPR018247">
    <property type="entry name" value="EF_Hand_1_Ca_BS"/>
</dbReference>
<evidence type="ECO:0000256" key="12">
    <source>
        <dbReference type="ARBA" id="ARBA00022837"/>
    </source>
</evidence>
<keyword evidence="10" id="KW-0732">Signal</keyword>
<evidence type="ECO:0000256" key="6">
    <source>
        <dbReference type="ARBA" id="ARBA00022490"/>
    </source>
</evidence>
<comment type="subcellular location">
    <subcellularLocation>
        <location evidence="2">Cytoplasm</location>
    </subcellularLocation>
    <subcellularLocation>
        <location evidence="3">Golgi apparatus</location>
    </subcellularLocation>
    <subcellularLocation>
        <location evidence="1">Membrane</location>
        <topology evidence="1">Peripheral membrane protein</topology>
    </subcellularLocation>
    <subcellularLocation>
        <location evidence="4">Secreted</location>
    </subcellularLocation>
</comment>
<keyword evidence="6" id="KW-0963">Cytoplasm</keyword>
<dbReference type="RefSeq" id="XP_024498689.1">
    <property type="nucleotide sequence ID" value="XM_024646563.1"/>
</dbReference>
<reference evidence="20" key="2">
    <citation type="submission" date="2014-09" db="EMBL/GenBank/DDBJ databases">
        <authorList>
            <person name="Aslett A.Martin."/>
        </authorList>
    </citation>
    <scope>NUCLEOTIDE SEQUENCE</scope>
    <source>
        <strain evidence="20">ED321 Heterogonic</strain>
    </source>
</reference>
<evidence type="ECO:0000256" key="2">
    <source>
        <dbReference type="ARBA" id="ARBA00004496"/>
    </source>
</evidence>
<evidence type="ECO:0000256" key="9">
    <source>
        <dbReference type="ARBA" id="ARBA00022658"/>
    </source>
</evidence>
<dbReference type="AlphaFoldDB" id="A0A090KPG6"/>
<keyword evidence="15 17" id="KW-0472">Membrane</keyword>
<evidence type="ECO:0000256" key="16">
    <source>
        <dbReference type="SAM" id="MobiDB-lite"/>
    </source>
</evidence>
<organism evidence="20">
    <name type="scientific">Strongyloides ratti</name>
    <name type="common">Parasitic roundworm</name>
    <dbReference type="NCBI Taxonomy" id="34506"/>
    <lineage>
        <taxon>Eukaryota</taxon>
        <taxon>Metazoa</taxon>
        <taxon>Ecdysozoa</taxon>
        <taxon>Nematoda</taxon>
        <taxon>Chromadorea</taxon>
        <taxon>Rhabditida</taxon>
        <taxon>Tylenchina</taxon>
        <taxon>Panagrolaimomorpha</taxon>
        <taxon>Strongyloidoidea</taxon>
        <taxon>Strongyloididae</taxon>
        <taxon>Strongyloides</taxon>
    </lineage>
</organism>
<dbReference type="SUPFAM" id="SSF47473">
    <property type="entry name" value="EF-hand"/>
    <property type="match status" value="1"/>
</dbReference>
<dbReference type="GO" id="GO:0005794">
    <property type="term" value="C:Golgi apparatus"/>
    <property type="evidence" value="ECO:0007669"/>
    <property type="project" value="UniProtKB-SubCell"/>
</dbReference>
<evidence type="ECO:0000256" key="1">
    <source>
        <dbReference type="ARBA" id="ARBA00004170"/>
    </source>
</evidence>
<evidence type="ECO:0000313" key="21">
    <source>
        <dbReference type="Proteomes" id="UP000035682"/>
    </source>
</evidence>
<feature type="transmembrane region" description="Helical" evidence="17">
    <location>
        <begin position="6"/>
        <end position="22"/>
    </location>
</feature>
<evidence type="ECO:0000313" key="22">
    <source>
        <dbReference type="WBParaSite" id="SRAE_X000122600.1"/>
    </source>
</evidence>
<dbReference type="PROSITE" id="PS00018">
    <property type="entry name" value="EF_HAND_1"/>
    <property type="match status" value="1"/>
</dbReference>
<evidence type="ECO:0000256" key="7">
    <source>
        <dbReference type="ARBA" id="ARBA00022525"/>
    </source>
</evidence>
<evidence type="ECO:0000256" key="3">
    <source>
        <dbReference type="ARBA" id="ARBA00004555"/>
    </source>
</evidence>
<evidence type="ECO:0000256" key="17">
    <source>
        <dbReference type="SAM" id="Phobius"/>
    </source>
</evidence>
<keyword evidence="13" id="KW-0333">Golgi apparatus</keyword>
<reference evidence="21" key="1">
    <citation type="submission" date="2014-09" db="EMBL/GenBank/DDBJ databases">
        <authorList>
            <person name="Martin A.A."/>
        </authorList>
    </citation>
    <scope>NUCLEOTIDE SEQUENCE</scope>
    <source>
        <strain evidence="21">ED321</strain>
    </source>
</reference>
<dbReference type="Gene3D" id="1.10.238.10">
    <property type="entry name" value="EF-hand"/>
    <property type="match status" value="1"/>
</dbReference>
<evidence type="ECO:0000256" key="4">
    <source>
        <dbReference type="ARBA" id="ARBA00004613"/>
    </source>
</evidence>
<dbReference type="GO" id="GO:0003677">
    <property type="term" value="F:DNA binding"/>
    <property type="evidence" value="ECO:0007669"/>
    <property type="project" value="UniProtKB-KW"/>
</dbReference>
<dbReference type="GO" id="GO:0016020">
    <property type="term" value="C:membrane"/>
    <property type="evidence" value="ECO:0007669"/>
    <property type="project" value="UniProtKB-SubCell"/>
</dbReference>
<evidence type="ECO:0000256" key="5">
    <source>
        <dbReference type="ARBA" id="ARBA00008063"/>
    </source>
</evidence>
<evidence type="ECO:0000256" key="11">
    <source>
        <dbReference type="ARBA" id="ARBA00022737"/>
    </source>
</evidence>
<dbReference type="Pfam" id="PF25434">
    <property type="entry name" value="NUCB1_N"/>
    <property type="match status" value="1"/>
</dbReference>